<comment type="caution">
    <text evidence="2">The sequence shown here is derived from an EMBL/GenBank/DDBJ whole genome shotgun (WGS) entry which is preliminary data.</text>
</comment>
<keyword evidence="1" id="KW-1133">Transmembrane helix</keyword>
<keyword evidence="1" id="KW-0472">Membrane</keyword>
<feature type="transmembrane region" description="Helical" evidence="1">
    <location>
        <begin position="72"/>
        <end position="92"/>
    </location>
</feature>
<gene>
    <name evidence="2" type="ORF">DFH05DRAFT_293681</name>
</gene>
<name>A0A9W8NWM3_9AGAR</name>
<reference evidence="2 3" key="1">
    <citation type="journal article" date="2023" name="Proc. Natl. Acad. Sci. U.S.A.">
        <title>A global phylogenomic analysis of the shiitake genus Lentinula.</title>
        <authorList>
            <person name="Sierra-Patev S."/>
            <person name="Min B."/>
            <person name="Naranjo-Ortiz M."/>
            <person name="Looney B."/>
            <person name="Konkel Z."/>
            <person name="Slot J.C."/>
            <person name="Sakamoto Y."/>
            <person name="Steenwyk J.L."/>
            <person name="Rokas A."/>
            <person name="Carro J."/>
            <person name="Camarero S."/>
            <person name="Ferreira P."/>
            <person name="Molpeceres G."/>
            <person name="Ruiz-Duenas F.J."/>
            <person name="Serrano A."/>
            <person name="Henrissat B."/>
            <person name="Drula E."/>
            <person name="Hughes K.W."/>
            <person name="Mata J.L."/>
            <person name="Ishikawa N.K."/>
            <person name="Vargas-Isla R."/>
            <person name="Ushijima S."/>
            <person name="Smith C.A."/>
            <person name="Donoghue J."/>
            <person name="Ahrendt S."/>
            <person name="Andreopoulos W."/>
            <person name="He G."/>
            <person name="LaButti K."/>
            <person name="Lipzen A."/>
            <person name="Ng V."/>
            <person name="Riley R."/>
            <person name="Sandor L."/>
            <person name="Barry K."/>
            <person name="Martinez A.T."/>
            <person name="Xiao Y."/>
            <person name="Gibbons J.G."/>
            <person name="Terashima K."/>
            <person name="Grigoriev I.V."/>
            <person name="Hibbett D."/>
        </authorList>
    </citation>
    <scope>NUCLEOTIDE SEQUENCE [LARGE SCALE GENOMIC DNA]</scope>
    <source>
        <strain evidence="2 3">TFB7810</strain>
    </source>
</reference>
<protein>
    <submittedName>
        <fullName evidence="2">Uncharacterized protein</fullName>
    </submittedName>
</protein>
<dbReference type="EMBL" id="JANVFU010000011">
    <property type="protein sequence ID" value="KAJ3742212.1"/>
    <property type="molecule type" value="Genomic_DNA"/>
</dbReference>
<dbReference type="AlphaFoldDB" id="A0A9W8NWM3"/>
<keyword evidence="1" id="KW-0812">Transmembrane</keyword>
<dbReference type="Proteomes" id="UP001142393">
    <property type="component" value="Unassembled WGS sequence"/>
</dbReference>
<sequence>MMQNINADSFLTHLQNEIDRFVIGTANEIQHRGRAMRPLGSNVTRPPSPVQCQCLSTCIKHGLFRETMRRGILPFTSILLLLSSLGSAFIPLRLDINMTYSSLQYFQCLSVDTCGHSRQKRGTSSEECRKCHVISGGFSRVKHKLHMDLMGPGGQSHCLRSVILLSDALREGLRPSCCQGIGSIVWCTWCTDSLLRL</sequence>
<evidence type="ECO:0000256" key="1">
    <source>
        <dbReference type="SAM" id="Phobius"/>
    </source>
</evidence>
<proteinExistence type="predicted"/>
<keyword evidence="3" id="KW-1185">Reference proteome</keyword>
<organism evidence="2 3">
    <name type="scientific">Lentinula detonsa</name>
    <dbReference type="NCBI Taxonomy" id="2804962"/>
    <lineage>
        <taxon>Eukaryota</taxon>
        <taxon>Fungi</taxon>
        <taxon>Dikarya</taxon>
        <taxon>Basidiomycota</taxon>
        <taxon>Agaricomycotina</taxon>
        <taxon>Agaricomycetes</taxon>
        <taxon>Agaricomycetidae</taxon>
        <taxon>Agaricales</taxon>
        <taxon>Marasmiineae</taxon>
        <taxon>Omphalotaceae</taxon>
        <taxon>Lentinula</taxon>
    </lineage>
</organism>
<evidence type="ECO:0000313" key="2">
    <source>
        <dbReference type="EMBL" id="KAJ3742212.1"/>
    </source>
</evidence>
<evidence type="ECO:0000313" key="3">
    <source>
        <dbReference type="Proteomes" id="UP001142393"/>
    </source>
</evidence>
<accession>A0A9W8NWM3</accession>